<dbReference type="PANTHER" id="PTHR12526:SF510">
    <property type="entry name" value="D-INOSITOL 3-PHOSPHATE GLYCOSYLTRANSFERASE"/>
    <property type="match status" value="1"/>
</dbReference>
<name>A0A443ITQ0_9RHOB</name>
<dbReference type="GO" id="GO:0016757">
    <property type="term" value="F:glycosyltransferase activity"/>
    <property type="evidence" value="ECO:0007669"/>
    <property type="project" value="UniProtKB-KW"/>
</dbReference>
<organism evidence="4 5">
    <name type="scientific">Paenirhodobacter populi</name>
    <dbReference type="NCBI Taxonomy" id="2306993"/>
    <lineage>
        <taxon>Bacteria</taxon>
        <taxon>Pseudomonadati</taxon>
        <taxon>Pseudomonadota</taxon>
        <taxon>Alphaproteobacteria</taxon>
        <taxon>Rhodobacterales</taxon>
        <taxon>Rhodobacter group</taxon>
        <taxon>Paenirhodobacter</taxon>
    </lineage>
</organism>
<dbReference type="Proteomes" id="UP000285710">
    <property type="component" value="Unassembled WGS sequence"/>
</dbReference>
<evidence type="ECO:0000259" key="3">
    <source>
        <dbReference type="Pfam" id="PF00534"/>
    </source>
</evidence>
<dbReference type="SUPFAM" id="SSF53756">
    <property type="entry name" value="UDP-Glycosyltransferase/glycogen phosphorylase"/>
    <property type="match status" value="1"/>
</dbReference>
<reference evidence="4 5" key="1">
    <citation type="submission" date="2019-01" db="EMBL/GenBank/DDBJ databases">
        <title>Sinorhodobacter populi sp. nov. isolated from the symptomatic bark tissue of Populus euramericana canker.</title>
        <authorList>
            <person name="Xu G."/>
        </authorList>
    </citation>
    <scope>NUCLEOTIDE SEQUENCE [LARGE SCALE GENOMIC DNA]</scope>
    <source>
        <strain evidence="4 5">2D-5</strain>
    </source>
</reference>
<protein>
    <submittedName>
        <fullName evidence="4">Glycosyltransferase</fullName>
    </submittedName>
</protein>
<feature type="domain" description="Glycosyl transferase family 1" evidence="3">
    <location>
        <begin position="212"/>
        <end position="354"/>
    </location>
</feature>
<keyword evidence="5" id="KW-1185">Reference proteome</keyword>
<dbReference type="AlphaFoldDB" id="A0A443ITQ0"/>
<gene>
    <name evidence="4" type="ORF">D2T33_12150</name>
</gene>
<evidence type="ECO:0000256" key="1">
    <source>
        <dbReference type="ARBA" id="ARBA00022676"/>
    </source>
</evidence>
<dbReference type="RefSeq" id="WP_128269945.1">
    <property type="nucleotide sequence ID" value="NZ_SAUW01000011.1"/>
</dbReference>
<sequence length="404" mass="44151">MNVALLLSCGAFEGYFGRVQGLTRESYLANYRNDWSWYYAAGLLANGIQPLIYIPSLHETGRYDTDVGVPVRFLPLARWYHPFEGVWPKRIARRSPVTLHADDVLNTRAFMAPLRAALREDGIALLYVQEYWTGRFDHLVTHLDLPVAAADHGGGARGAMTRRKRETFARAAAIYSQTPDECDSVRAHGGDPILLPNGCDTQVFSPDPSIPREKSVLTIARLTNKQKRTSDLIDAMTHLPEDWRLDILGTGPDLAMLQRRAETAGVAGRVNFLGFVGRTELRDRLRRAGVYAMPSENEAVAIAALEAMGCGTPPVLTRIRAFEILVEDGVSGRLVPVGDPAALAQGILDAWDNRAAWGAAAAETVRARFDTRVLYRELARTLRAACAPPPGGGDAAPRPAEAGA</sequence>
<dbReference type="CDD" id="cd03801">
    <property type="entry name" value="GT4_PimA-like"/>
    <property type="match status" value="1"/>
</dbReference>
<keyword evidence="1" id="KW-0328">Glycosyltransferase</keyword>
<dbReference type="EMBL" id="SAUW01000011">
    <property type="protein sequence ID" value="RWR11074.1"/>
    <property type="molecule type" value="Genomic_DNA"/>
</dbReference>
<evidence type="ECO:0000256" key="2">
    <source>
        <dbReference type="ARBA" id="ARBA00022679"/>
    </source>
</evidence>
<comment type="caution">
    <text evidence="4">The sequence shown here is derived from an EMBL/GenBank/DDBJ whole genome shotgun (WGS) entry which is preliminary data.</text>
</comment>
<reference evidence="4 5" key="2">
    <citation type="submission" date="2019-01" db="EMBL/GenBank/DDBJ databases">
        <authorList>
            <person name="Li Y."/>
        </authorList>
    </citation>
    <scope>NUCLEOTIDE SEQUENCE [LARGE SCALE GENOMIC DNA]</scope>
    <source>
        <strain evidence="4 5">2D-5</strain>
    </source>
</reference>
<dbReference type="Pfam" id="PF00534">
    <property type="entry name" value="Glycos_transf_1"/>
    <property type="match status" value="1"/>
</dbReference>
<dbReference type="Gene3D" id="3.40.50.2000">
    <property type="entry name" value="Glycogen Phosphorylase B"/>
    <property type="match status" value="2"/>
</dbReference>
<evidence type="ECO:0000313" key="4">
    <source>
        <dbReference type="EMBL" id="RWR11074.1"/>
    </source>
</evidence>
<dbReference type="InterPro" id="IPR001296">
    <property type="entry name" value="Glyco_trans_1"/>
</dbReference>
<accession>A0A443ITQ0</accession>
<evidence type="ECO:0000313" key="5">
    <source>
        <dbReference type="Proteomes" id="UP000285710"/>
    </source>
</evidence>
<proteinExistence type="predicted"/>
<dbReference type="PANTHER" id="PTHR12526">
    <property type="entry name" value="GLYCOSYLTRANSFERASE"/>
    <property type="match status" value="1"/>
</dbReference>
<keyword evidence="2 4" id="KW-0808">Transferase</keyword>